<keyword evidence="8" id="KW-0067">ATP-binding</keyword>
<name>A0A6J0PIW0_ELAGV</name>
<keyword evidence="4" id="KW-0479">Metal-binding</keyword>
<dbReference type="GO" id="GO:0004797">
    <property type="term" value="F:thymidine kinase activity"/>
    <property type="evidence" value="ECO:0007669"/>
    <property type="project" value="UniProtKB-EC"/>
</dbReference>
<evidence type="ECO:0000313" key="14">
    <source>
        <dbReference type="RefSeq" id="XP_019705441.2"/>
    </source>
</evidence>
<dbReference type="InterPro" id="IPR001267">
    <property type="entry name" value="Thymidine_kinase"/>
</dbReference>
<keyword evidence="6" id="KW-0418">Kinase</keyword>
<comment type="catalytic activity">
    <reaction evidence="9">
        <text>thymidine + ATP = dTMP + ADP + H(+)</text>
        <dbReference type="Rhea" id="RHEA:19129"/>
        <dbReference type="ChEBI" id="CHEBI:15378"/>
        <dbReference type="ChEBI" id="CHEBI:17748"/>
        <dbReference type="ChEBI" id="CHEBI:30616"/>
        <dbReference type="ChEBI" id="CHEBI:63528"/>
        <dbReference type="ChEBI" id="CHEBI:456216"/>
        <dbReference type="EC" id="2.7.1.21"/>
    </reaction>
</comment>
<dbReference type="GO" id="GO:0071897">
    <property type="term" value="P:DNA biosynthetic process"/>
    <property type="evidence" value="ECO:0007669"/>
    <property type="project" value="UniProtKB-KW"/>
</dbReference>
<evidence type="ECO:0000256" key="6">
    <source>
        <dbReference type="ARBA" id="ARBA00022777"/>
    </source>
</evidence>
<dbReference type="FunFam" id="3.30.60.20:FF:000051">
    <property type="entry name" value="Thymidine kinase"/>
    <property type="match status" value="1"/>
</dbReference>
<keyword evidence="7" id="KW-0862">Zinc</keyword>
<proteinExistence type="inferred from homology"/>
<feature type="compositionally biased region" description="Polar residues" evidence="12">
    <location>
        <begin position="313"/>
        <end position="334"/>
    </location>
</feature>
<protein>
    <recommendedName>
        <fullName evidence="11">FRIGIDA-like protein</fullName>
    </recommendedName>
</protein>
<sequence>MDARHRSGEIHVILGPMFAGKTTTLLRRIQSESSNGRRVAMVKSNKDTRYAVDSIVTHDGAKMRCWAVPELSMFQPKLGVEAYDKLDVIGIDEAQFFEDLYDFCCHAADRDGKIVVVAGLDGDYLRRGFGSVLDIIPLADSVTRLTARCELCGQRAFFTLRKTEEKQTELIGGADVYMPVCREHYVHGQTNWSCNNCLVLSEDLIQKLNSRGKQLDSVKFVYAFNLEEQCPPVPLLKAYVMESKKAAKEVRKKGNNSSQSQNEAISKELGALKSVLRAVEEYKLEAAYPRENLEKQIARLEKLKADRKRTAAAASNSKTQQQPNKRPWQSSSSKPAVAVHTVLPVIQNQPQLGLADRAPYVGLGGSYSLAATGSLYNHAGQNVSGTPIGLGGLRSPPRSYLYPSNSLVGTGGLYDRPVNHAGYPASGMPPSYGSSLYPP</sequence>
<dbReference type="AlphaFoldDB" id="A0A6J0PIW0"/>
<keyword evidence="2" id="KW-0237">DNA synthesis</keyword>
<evidence type="ECO:0000256" key="10">
    <source>
        <dbReference type="RuleBase" id="RU004165"/>
    </source>
</evidence>
<dbReference type="PANTHER" id="PTHR11441">
    <property type="entry name" value="THYMIDINE KINASE"/>
    <property type="match status" value="1"/>
</dbReference>
<keyword evidence="11" id="KW-0217">Developmental protein</keyword>
<dbReference type="GO" id="GO:0006950">
    <property type="term" value="P:response to stress"/>
    <property type="evidence" value="ECO:0007669"/>
    <property type="project" value="UniProtKB-ARBA"/>
</dbReference>
<evidence type="ECO:0000256" key="1">
    <source>
        <dbReference type="ARBA" id="ARBA00007587"/>
    </source>
</evidence>
<dbReference type="KEGG" id="egu:105034377"/>
<dbReference type="InterPro" id="IPR012474">
    <property type="entry name" value="Frigida"/>
</dbReference>
<dbReference type="GO" id="GO:0042802">
    <property type="term" value="F:identical protein binding"/>
    <property type="evidence" value="ECO:0007669"/>
    <property type="project" value="UniProtKB-ARBA"/>
</dbReference>
<dbReference type="SUPFAM" id="SSF57716">
    <property type="entry name" value="Glucocorticoid receptor-like (DNA-binding domain)"/>
    <property type="match status" value="1"/>
</dbReference>
<evidence type="ECO:0000256" key="4">
    <source>
        <dbReference type="ARBA" id="ARBA00022723"/>
    </source>
</evidence>
<evidence type="ECO:0000256" key="3">
    <source>
        <dbReference type="ARBA" id="ARBA00022679"/>
    </source>
</evidence>
<evidence type="ECO:0000256" key="5">
    <source>
        <dbReference type="ARBA" id="ARBA00022741"/>
    </source>
</evidence>
<dbReference type="Pfam" id="PF00265">
    <property type="entry name" value="TK"/>
    <property type="match status" value="1"/>
</dbReference>
<dbReference type="GO" id="GO:0030154">
    <property type="term" value="P:cell differentiation"/>
    <property type="evidence" value="ECO:0007669"/>
    <property type="project" value="UniProtKB-KW"/>
</dbReference>
<dbReference type="GO" id="GO:0005524">
    <property type="term" value="F:ATP binding"/>
    <property type="evidence" value="ECO:0007669"/>
    <property type="project" value="UniProtKB-KW"/>
</dbReference>
<dbReference type="PANTHER" id="PTHR11441:SF0">
    <property type="entry name" value="THYMIDINE KINASE, CYTOSOLIC"/>
    <property type="match status" value="1"/>
</dbReference>
<keyword evidence="11" id="KW-0221">Differentiation</keyword>
<feature type="region of interest" description="Disordered" evidence="12">
    <location>
        <begin position="308"/>
        <end position="334"/>
    </location>
</feature>
<evidence type="ECO:0000256" key="12">
    <source>
        <dbReference type="SAM" id="MobiDB-lite"/>
    </source>
</evidence>
<comment type="similarity">
    <text evidence="1 10">Belongs to the thymidine kinase family.</text>
</comment>
<comment type="similarity">
    <text evidence="11">Belongs to the Frigida family.</text>
</comment>
<dbReference type="Pfam" id="PF07899">
    <property type="entry name" value="Frigida"/>
    <property type="match status" value="1"/>
</dbReference>
<keyword evidence="3" id="KW-0808">Transferase</keyword>
<evidence type="ECO:0000313" key="13">
    <source>
        <dbReference type="Proteomes" id="UP000504607"/>
    </source>
</evidence>
<dbReference type="InterPro" id="IPR027417">
    <property type="entry name" value="P-loop_NTPase"/>
</dbReference>
<keyword evidence="11" id="KW-0287">Flowering</keyword>
<dbReference type="PROSITE" id="PS00603">
    <property type="entry name" value="TK_CELLULAR_TYPE"/>
    <property type="match status" value="1"/>
</dbReference>
<evidence type="ECO:0000256" key="2">
    <source>
        <dbReference type="ARBA" id="ARBA00022634"/>
    </source>
</evidence>
<accession>A0A6J0PIW0</accession>
<evidence type="ECO:0000256" key="8">
    <source>
        <dbReference type="ARBA" id="ARBA00022840"/>
    </source>
</evidence>
<dbReference type="GO" id="GO:0009908">
    <property type="term" value="P:flower development"/>
    <property type="evidence" value="ECO:0007669"/>
    <property type="project" value="UniProtKB-KW"/>
</dbReference>
<gene>
    <name evidence="14" type="primary">LOC105034377</name>
</gene>
<dbReference type="Gene3D" id="3.40.50.300">
    <property type="entry name" value="P-loop containing nucleotide triphosphate hydrolases"/>
    <property type="match status" value="1"/>
</dbReference>
<reference evidence="14" key="1">
    <citation type="submission" date="2025-08" db="UniProtKB">
        <authorList>
            <consortium name="RefSeq"/>
        </authorList>
    </citation>
    <scope>IDENTIFICATION</scope>
</reference>
<dbReference type="Proteomes" id="UP000504607">
    <property type="component" value="Chromosome 1"/>
</dbReference>
<dbReference type="GO" id="GO:0046872">
    <property type="term" value="F:metal ion binding"/>
    <property type="evidence" value="ECO:0007669"/>
    <property type="project" value="UniProtKB-KW"/>
</dbReference>
<keyword evidence="5" id="KW-0547">Nucleotide-binding</keyword>
<dbReference type="RefSeq" id="XP_019705441.2">
    <property type="nucleotide sequence ID" value="XM_019849882.2"/>
</dbReference>
<keyword evidence="13" id="KW-1185">Reference proteome</keyword>
<evidence type="ECO:0000256" key="11">
    <source>
        <dbReference type="RuleBase" id="RU364012"/>
    </source>
</evidence>
<dbReference type="FunFam" id="3.40.50.300:FF:000948">
    <property type="entry name" value="Thymidine kinase"/>
    <property type="match status" value="1"/>
</dbReference>
<evidence type="ECO:0000256" key="9">
    <source>
        <dbReference type="ARBA" id="ARBA00048254"/>
    </source>
</evidence>
<dbReference type="InterPro" id="IPR020633">
    <property type="entry name" value="Thymidine_kinase_CS"/>
</dbReference>
<dbReference type="Gene3D" id="3.30.60.20">
    <property type="match status" value="1"/>
</dbReference>
<evidence type="ECO:0000256" key="7">
    <source>
        <dbReference type="ARBA" id="ARBA00022833"/>
    </source>
</evidence>
<dbReference type="GO" id="GO:0046104">
    <property type="term" value="P:thymidine metabolic process"/>
    <property type="evidence" value="ECO:0007669"/>
    <property type="project" value="TreeGrafter"/>
</dbReference>
<dbReference type="SUPFAM" id="SSF52540">
    <property type="entry name" value="P-loop containing nucleoside triphosphate hydrolases"/>
    <property type="match status" value="1"/>
</dbReference>
<organism evidence="13 14">
    <name type="scientific">Elaeis guineensis var. tenera</name>
    <name type="common">Oil palm</name>
    <dbReference type="NCBI Taxonomy" id="51953"/>
    <lineage>
        <taxon>Eukaryota</taxon>
        <taxon>Viridiplantae</taxon>
        <taxon>Streptophyta</taxon>
        <taxon>Embryophyta</taxon>
        <taxon>Tracheophyta</taxon>
        <taxon>Spermatophyta</taxon>
        <taxon>Magnoliopsida</taxon>
        <taxon>Liliopsida</taxon>
        <taxon>Arecaceae</taxon>
        <taxon>Arecoideae</taxon>
        <taxon>Cocoseae</taxon>
        <taxon>Elaeidinae</taxon>
        <taxon>Elaeis</taxon>
    </lineage>
</organism>